<dbReference type="Proteomes" id="UP000077755">
    <property type="component" value="Chromosome 5"/>
</dbReference>
<reference evidence="3" key="2">
    <citation type="submission" date="2022-03" db="EMBL/GenBank/DDBJ databases">
        <title>Draft title - Genomic analysis of global carrot germplasm unveils the trajectory of domestication and the origin of high carotenoid orange carrot.</title>
        <authorList>
            <person name="Iorizzo M."/>
            <person name="Ellison S."/>
            <person name="Senalik D."/>
            <person name="Macko-Podgorni A."/>
            <person name="Grzebelus D."/>
            <person name="Bostan H."/>
            <person name="Rolling W."/>
            <person name="Curaba J."/>
            <person name="Simon P."/>
        </authorList>
    </citation>
    <scope>NUCLEOTIDE SEQUENCE</scope>
    <source>
        <tissue evidence="3">Leaf</tissue>
    </source>
</reference>
<evidence type="ECO:0000313" key="3">
    <source>
        <dbReference type="EMBL" id="WOH01274.1"/>
    </source>
</evidence>
<evidence type="ECO:0000256" key="1">
    <source>
        <dbReference type="SAM" id="Phobius"/>
    </source>
</evidence>
<reference evidence="2" key="1">
    <citation type="journal article" date="2016" name="Nat. Genet.">
        <title>A high-quality carrot genome assembly provides new insights into carotenoid accumulation and asterid genome evolution.</title>
        <authorList>
            <person name="Iorizzo M."/>
            <person name="Ellison S."/>
            <person name="Senalik D."/>
            <person name="Zeng P."/>
            <person name="Satapoomin P."/>
            <person name="Huang J."/>
            <person name="Bowman M."/>
            <person name="Iovene M."/>
            <person name="Sanseverino W."/>
            <person name="Cavagnaro P."/>
            <person name="Yildiz M."/>
            <person name="Macko-Podgorni A."/>
            <person name="Moranska E."/>
            <person name="Grzebelus E."/>
            <person name="Grzebelus D."/>
            <person name="Ashrafi H."/>
            <person name="Zheng Z."/>
            <person name="Cheng S."/>
            <person name="Spooner D."/>
            <person name="Van Deynze A."/>
            <person name="Simon P."/>
        </authorList>
    </citation>
    <scope>NUCLEOTIDE SEQUENCE [LARGE SCALE GENOMIC DNA]</scope>
    <source>
        <tissue evidence="2">Leaf</tissue>
    </source>
</reference>
<evidence type="ECO:0008006" key="5">
    <source>
        <dbReference type="Google" id="ProtNLM"/>
    </source>
</evidence>
<evidence type="ECO:0000313" key="4">
    <source>
        <dbReference type="Proteomes" id="UP000077755"/>
    </source>
</evidence>
<sequence>MYGVSPSQSRLLKLIQRNDVQSAAIWGTAALAGGIYVVQPFDWIRKTLFEKAEQEGN</sequence>
<proteinExistence type="predicted"/>
<gene>
    <name evidence="2" type="ORF">DCAR_018042</name>
    <name evidence="3" type="ORF">DCAR_0520656</name>
</gene>
<dbReference type="EMBL" id="CP093347">
    <property type="protein sequence ID" value="WOH01274.1"/>
    <property type="molecule type" value="Genomic_DNA"/>
</dbReference>
<keyword evidence="1" id="KW-1133">Transmembrane helix</keyword>
<dbReference type="OMA" id="IYVVQPF"/>
<protein>
    <recommendedName>
        <fullName evidence="5">Ubiquinol-cytochrome c reductase complex 6.7 kDa protein</fullName>
    </recommendedName>
</protein>
<dbReference type="Gramene" id="KZM94800">
    <property type="protein sequence ID" value="KZM94800"/>
    <property type="gene ID" value="DCAR_018042"/>
</dbReference>
<keyword evidence="1" id="KW-0812">Transmembrane</keyword>
<keyword evidence="4" id="KW-1185">Reference proteome</keyword>
<evidence type="ECO:0000313" key="2">
    <source>
        <dbReference type="EMBL" id="KZM94800.1"/>
    </source>
</evidence>
<accession>A0A162A3S0</accession>
<keyword evidence="1" id="KW-0472">Membrane</keyword>
<feature type="transmembrane region" description="Helical" evidence="1">
    <location>
        <begin position="20"/>
        <end position="38"/>
    </location>
</feature>
<name>A0A162A3S0_DAUCS</name>
<organism evidence="2">
    <name type="scientific">Daucus carota subsp. sativus</name>
    <name type="common">Carrot</name>
    <dbReference type="NCBI Taxonomy" id="79200"/>
    <lineage>
        <taxon>Eukaryota</taxon>
        <taxon>Viridiplantae</taxon>
        <taxon>Streptophyta</taxon>
        <taxon>Embryophyta</taxon>
        <taxon>Tracheophyta</taxon>
        <taxon>Spermatophyta</taxon>
        <taxon>Magnoliopsida</taxon>
        <taxon>eudicotyledons</taxon>
        <taxon>Gunneridae</taxon>
        <taxon>Pentapetalae</taxon>
        <taxon>asterids</taxon>
        <taxon>campanulids</taxon>
        <taxon>Apiales</taxon>
        <taxon>Apiaceae</taxon>
        <taxon>Apioideae</taxon>
        <taxon>Scandiceae</taxon>
        <taxon>Daucinae</taxon>
        <taxon>Daucus</taxon>
        <taxon>Daucus sect. Daucus</taxon>
    </lineage>
</organism>
<dbReference type="EMBL" id="LNRQ01000005">
    <property type="protein sequence ID" value="KZM94800.1"/>
    <property type="molecule type" value="Genomic_DNA"/>
</dbReference>
<dbReference type="AlphaFoldDB" id="A0A162A3S0"/>